<evidence type="ECO:0000259" key="1">
    <source>
        <dbReference type="Pfam" id="PF06985"/>
    </source>
</evidence>
<dbReference type="PANTHER" id="PTHR33112">
    <property type="entry name" value="DOMAIN PROTEIN, PUTATIVE-RELATED"/>
    <property type="match status" value="1"/>
</dbReference>
<feature type="domain" description="Heterokaryon incompatibility" evidence="1">
    <location>
        <begin position="124"/>
        <end position="268"/>
    </location>
</feature>
<dbReference type="Proteomes" id="UP000758603">
    <property type="component" value="Unassembled WGS sequence"/>
</dbReference>
<protein>
    <submittedName>
        <fullName evidence="2">Heterokaryon incompatibility protein-domain-containing protein</fullName>
    </submittedName>
</protein>
<dbReference type="InterPro" id="IPR010730">
    <property type="entry name" value="HET"/>
</dbReference>
<dbReference type="PANTHER" id="PTHR33112:SF10">
    <property type="entry name" value="TOL"/>
    <property type="match status" value="1"/>
</dbReference>
<dbReference type="EMBL" id="JAGPXC010000006">
    <property type="protein sequence ID" value="KAH6651466.1"/>
    <property type="molecule type" value="Genomic_DNA"/>
</dbReference>
<accession>A0A9P8ZUU0</accession>
<dbReference type="Pfam" id="PF06985">
    <property type="entry name" value="HET"/>
    <property type="match status" value="1"/>
</dbReference>
<dbReference type="RefSeq" id="XP_045955744.1">
    <property type="nucleotide sequence ID" value="XM_046107593.1"/>
</dbReference>
<proteinExistence type="predicted"/>
<dbReference type="OrthoDB" id="5362512at2759"/>
<reference evidence="2" key="1">
    <citation type="journal article" date="2021" name="Nat. Commun.">
        <title>Genetic determinants of endophytism in the Arabidopsis root mycobiome.</title>
        <authorList>
            <person name="Mesny F."/>
            <person name="Miyauchi S."/>
            <person name="Thiergart T."/>
            <person name="Pickel B."/>
            <person name="Atanasova L."/>
            <person name="Karlsson M."/>
            <person name="Huettel B."/>
            <person name="Barry K.W."/>
            <person name="Haridas S."/>
            <person name="Chen C."/>
            <person name="Bauer D."/>
            <person name="Andreopoulos W."/>
            <person name="Pangilinan J."/>
            <person name="LaButti K."/>
            <person name="Riley R."/>
            <person name="Lipzen A."/>
            <person name="Clum A."/>
            <person name="Drula E."/>
            <person name="Henrissat B."/>
            <person name="Kohler A."/>
            <person name="Grigoriev I.V."/>
            <person name="Martin F.M."/>
            <person name="Hacquard S."/>
        </authorList>
    </citation>
    <scope>NUCLEOTIDE SEQUENCE</scope>
    <source>
        <strain evidence="2">MPI-SDFR-AT-0073</strain>
    </source>
</reference>
<organism evidence="2 3">
    <name type="scientific">Truncatella angustata</name>
    <dbReference type="NCBI Taxonomy" id="152316"/>
    <lineage>
        <taxon>Eukaryota</taxon>
        <taxon>Fungi</taxon>
        <taxon>Dikarya</taxon>
        <taxon>Ascomycota</taxon>
        <taxon>Pezizomycotina</taxon>
        <taxon>Sordariomycetes</taxon>
        <taxon>Xylariomycetidae</taxon>
        <taxon>Amphisphaeriales</taxon>
        <taxon>Sporocadaceae</taxon>
        <taxon>Truncatella</taxon>
    </lineage>
</organism>
<keyword evidence="3" id="KW-1185">Reference proteome</keyword>
<sequence>MPEVNRSSLAKLYPGFRTAGMWRNAREVNIHSLAHDGTEPVLLGTYLVKRTQSHVAELASNTYSQSSWNFVLTELRKCEINHKACIQYGRPWCPTRLLRLSMTDEGKLLMRLVSTDSSLDAPRYTTLSHMWGKNVTLQLTSKNLEELKRDIPAHIMPKKYLDAAVATWKLGVRHLWIDSLCIMQDSSADWEHESAAMDRTYRHGYCNIAACSAQLNTDGLFYSREPLLFQAGLTEYNGTYFTYQEANLNMFKDLDQEPLYKRGWVCQERLLCRRNISFTRQQIFFECAMELTCEVGKTAASFKWDSVRGLRYIGNATDLFSVRNMRKIDCVPAWLNVVQVYSAMDLTRPEDKLVAISGLARRLHTKLRKPYLAGLWKSHLCIGLAWEVVRSRDPEQTRDKPVRCKEFRAPNWSWASIDGEVAFPLNKFSSQVIRLCSFIEEIVGTNSWNEFGQIRYAKLEALGYPFPVRLLERDFPTNEALSMTSFTVDSVPGMKKGITVTLDTAKHLQSARTYALPLMYDRQGCLVCLLLEAITPSWGSYQRIGVLRGSISRRALKHSPADLDYLDLRGHWKTTNAKPSKALCRFLVSIMQRGDDMATLEPTDQYRRRINLI</sequence>
<dbReference type="GeneID" id="70136484"/>
<name>A0A9P8ZUU0_9PEZI</name>
<dbReference type="AlphaFoldDB" id="A0A9P8ZUU0"/>
<comment type="caution">
    <text evidence="2">The sequence shown here is derived from an EMBL/GenBank/DDBJ whole genome shotgun (WGS) entry which is preliminary data.</text>
</comment>
<evidence type="ECO:0000313" key="3">
    <source>
        <dbReference type="Proteomes" id="UP000758603"/>
    </source>
</evidence>
<evidence type="ECO:0000313" key="2">
    <source>
        <dbReference type="EMBL" id="KAH6651466.1"/>
    </source>
</evidence>
<gene>
    <name evidence="2" type="ORF">BKA67DRAFT_660278</name>
</gene>